<dbReference type="CDD" id="cd17748">
    <property type="entry name" value="BRCT_DNA_ligase_like"/>
    <property type="match status" value="1"/>
</dbReference>
<dbReference type="InterPro" id="IPR012178">
    <property type="entry name" value="RFC1"/>
</dbReference>
<evidence type="ECO:0000256" key="8">
    <source>
        <dbReference type="PIRNR" id="PIRNR036578"/>
    </source>
</evidence>
<dbReference type="InterPro" id="IPR003593">
    <property type="entry name" value="AAA+_ATPase"/>
</dbReference>
<evidence type="ECO:0000313" key="11">
    <source>
        <dbReference type="EMBL" id="TNV85258.1"/>
    </source>
</evidence>
<dbReference type="CDD" id="cd18140">
    <property type="entry name" value="HLD_clamp_RFC"/>
    <property type="match status" value="1"/>
</dbReference>
<feature type="compositionally biased region" description="Basic and acidic residues" evidence="9">
    <location>
        <begin position="91"/>
        <end position="102"/>
    </location>
</feature>
<keyword evidence="7 8" id="KW-0539">Nucleus</keyword>
<dbReference type="Gene3D" id="1.20.272.10">
    <property type="match status" value="1"/>
</dbReference>
<dbReference type="InterPro" id="IPR027417">
    <property type="entry name" value="P-loop_NTPase"/>
</dbReference>
<protein>
    <recommendedName>
        <fullName evidence="3 8">Replication factor C subunit 1</fullName>
    </recommendedName>
</protein>
<dbReference type="GO" id="GO:0005524">
    <property type="term" value="F:ATP binding"/>
    <property type="evidence" value="ECO:0007669"/>
    <property type="project" value="UniProtKB-UniRule"/>
</dbReference>
<dbReference type="Pfam" id="PF25361">
    <property type="entry name" value="AAA_lid_RFC1"/>
    <property type="match status" value="1"/>
</dbReference>
<dbReference type="AlphaFoldDB" id="A0A8J8P1P8"/>
<comment type="subcellular location">
    <subcellularLocation>
        <location evidence="1 8">Nucleus</location>
    </subcellularLocation>
</comment>
<dbReference type="GO" id="GO:0005634">
    <property type="term" value="C:nucleus"/>
    <property type="evidence" value="ECO:0007669"/>
    <property type="project" value="UniProtKB-SubCell"/>
</dbReference>
<feature type="compositionally biased region" description="Polar residues" evidence="9">
    <location>
        <begin position="329"/>
        <end position="340"/>
    </location>
</feature>
<evidence type="ECO:0000256" key="6">
    <source>
        <dbReference type="ARBA" id="ARBA00022840"/>
    </source>
</evidence>
<keyword evidence="4 8" id="KW-0235">DNA replication</keyword>
<evidence type="ECO:0000313" key="12">
    <source>
        <dbReference type="Proteomes" id="UP000785679"/>
    </source>
</evidence>
<feature type="compositionally biased region" description="Basic residues" evidence="9">
    <location>
        <begin position="1095"/>
        <end position="1121"/>
    </location>
</feature>
<dbReference type="InterPro" id="IPR001357">
    <property type="entry name" value="BRCT_dom"/>
</dbReference>
<dbReference type="FunFam" id="3.40.50.300:FF:000395">
    <property type="entry name" value="Replication factor C subunit 1"/>
    <property type="match status" value="1"/>
</dbReference>
<dbReference type="InterPro" id="IPR003959">
    <property type="entry name" value="ATPase_AAA_core"/>
</dbReference>
<dbReference type="GO" id="GO:0003689">
    <property type="term" value="F:DNA clamp loader activity"/>
    <property type="evidence" value="ECO:0007669"/>
    <property type="project" value="UniProtKB-UniRule"/>
</dbReference>
<dbReference type="GO" id="GO:0005663">
    <property type="term" value="C:DNA replication factor C complex"/>
    <property type="evidence" value="ECO:0007669"/>
    <property type="project" value="InterPro"/>
</dbReference>
<feature type="compositionally biased region" description="Basic and acidic residues" evidence="9">
    <location>
        <begin position="224"/>
        <end position="251"/>
    </location>
</feature>
<dbReference type="GO" id="GO:0003677">
    <property type="term" value="F:DNA binding"/>
    <property type="evidence" value="ECO:0007669"/>
    <property type="project" value="InterPro"/>
</dbReference>
<dbReference type="CDD" id="cd00009">
    <property type="entry name" value="AAA"/>
    <property type="match status" value="1"/>
</dbReference>
<dbReference type="InterPro" id="IPR047854">
    <property type="entry name" value="RFC_lid"/>
</dbReference>
<dbReference type="Gene3D" id="3.40.50.10190">
    <property type="entry name" value="BRCT domain"/>
    <property type="match status" value="1"/>
</dbReference>
<evidence type="ECO:0000256" key="9">
    <source>
        <dbReference type="SAM" id="MobiDB-lite"/>
    </source>
</evidence>
<dbReference type="OrthoDB" id="446168at2759"/>
<dbReference type="EMBL" id="RRYP01001986">
    <property type="protein sequence ID" value="TNV85258.1"/>
    <property type="molecule type" value="Genomic_DNA"/>
</dbReference>
<dbReference type="SUPFAM" id="SSF52113">
    <property type="entry name" value="BRCT domain"/>
    <property type="match status" value="1"/>
</dbReference>
<dbReference type="Pfam" id="PF00004">
    <property type="entry name" value="AAA"/>
    <property type="match status" value="1"/>
</dbReference>
<name>A0A8J8P1P8_HALGN</name>
<feature type="region of interest" description="Disordered" evidence="9">
    <location>
        <begin position="1012"/>
        <end position="1053"/>
    </location>
</feature>
<reference evidence="11" key="1">
    <citation type="submission" date="2019-06" db="EMBL/GenBank/DDBJ databases">
        <authorList>
            <person name="Zheng W."/>
        </authorList>
    </citation>
    <scope>NUCLEOTIDE SEQUENCE</scope>
    <source>
        <strain evidence="11">QDHG01</strain>
    </source>
</reference>
<evidence type="ECO:0000256" key="4">
    <source>
        <dbReference type="ARBA" id="ARBA00022705"/>
    </source>
</evidence>
<dbReference type="InterPro" id="IPR036420">
    <property type="entry name" value="BRCT_dom_sf"/>
</dbReference>
<accession>A0A8J8P1P8</accession>
<feature type="compositionally biased region" description="Basic and acidic residues" evidence="9">
    <location>
        <begin position="178"/>
        <end position="191"/>
    </location>
</feature>
<dbReference type="PANTHER" id="PTHR23389">
    <property type="entry name" value="CHROMOSOME TRANSMISSION FIDELITY FACTOR 18"/>
    <property type="match status" value="1"/>
</dbReference>
<feature type="compositionally biased region" description="Acidic residues" evidence="9">
    <location>
        <begin position="1038"/>
        <end position="1053"/>
    </location>
</feature>
<dbReference type="PANTHER" id="PTHR23389:SF6">
    <property type="entry name" value="REPLICATION FACTOR C SUBUNIT 1"/>
    <property type="match status" value="1"/>
</dbReference>
<dbReference type="SUPFAM" id="SSF48019">
    <property type="entry name" value="post-AAA+ oligomerization domain-like"/>
    <property type="match status" value="1"/>
</dbReference>
<keyword evidence="6 8" id="KW-0067">ATP-binding</keyword>
<dbReference type="GO" id="GO:0006281">
    <property type="term" value="P:DNA repair"/>
    <property type="evidence" value="ECO:0007669"/>
    <property type="project" value="InterPro"/>
</dbReference>
<organism evidence="11 12">
    <name type="scientific">Halteria grandinella</name>
    <dbReference type="NCBI Taxonomy" id="5974"/>
    <lineage>
        <taxon>Eukaryota</taxon>
        <taxon>Sar</taxon>
        <taxon>Alveolata</taxon>
        <taxon>Ciliophora</taxon>
        <taxon>Intramacronucleata</taxon>
        <taxon>Spirotrichea</taxon>
        <taxon>Stichotrichia</taxon>
        <taxon>Sporadotrichida</taxon>
        <taxon>Halteriidae</taxon>
        <taxon>Halteria</taxon>
    </lineage>
</organism>
<feature type="region of interest" description="Disordered" evidence="9">
    <location>
        <begin position="26"/>
        <end position="396"/>
    </location>
</feature>
<feature type="compositionally biased region" description="Basic and acidic residues" evidence="9">
    <location>
        <begin position="1067"/>
        <end position="1092"/>
    </location>
</feature>
<dbReference type="SUPFAM" id="SSF52540">
    <property type="entry name" value="P-loop containing nucleoside triphosphate hydrolases"/>
    <property type="match status" value="1"/>
</dbReference>
<proteinExistence type="inferred from homology"/>
<feature type="compositionally biased region" description="Basic residues" evidence="9">
    <location>
        <begin position="257"/>
        <end position="274"/>
    </location>
</feature>
<evidence type="ECO:0000256" key="1">
    <source>
        <dbReference type="ARBA" id="ARBA00004123"/>
    </source>
</evidence>
<dbReference type="PROSITE" id="PS50172">
    <property type="entry name" value="BRCT"/>
    <property type="match status" value="1"/>
</dbReference>
<gene>
    <name evidence="11" type="ORF">FGO68_gene7185</name>
</gene>
<comment type="caution">
    <text evidence="11">The sequence shown here is derived from an EMBL/GenBank/DDBJ whole genome shotgun (WGS) entry which is preliminary data.</text>
</comment>
<feature type="compositionally biased region" description="Low complexity" evidence="9">
    <location>
        <begin position="140"/>
        <end position="163"/>
    </location>
</feature>
<feature type="compositionally biased region" description="Acidic residues" evidence="9">
    <location>
        <begin position="281"/>
        <end position="302"/>
    </location>
</feature>
<dbReference type="GO" id="GO:0006260">
    <property type="term" value="P:DNA replication"/>
    <property type="evidence" value="ECO:0007669"/>
    <property type="project" value="UniProtKB-KW"/>
</dbReference>
<evidence type="ECO:0000259" key="10">
    <source>
        <dbReference type="PROSITE" id="PS50172"/>
    </source>
</evidence>
<sequence length="1158" mass="128774">MECFRNLYISIQMSSSQIRDFFKTAGVKRSDSKGKQVVQAASPVKQSPQKGKQITPLKGKEAKGKHAVAEQPLQTRRSAKASPAKATIVEKVPEIIKKESPRKSTVPAQAPARQRGRSASRKSLANEDVEMKEESKVETQQPAKGGKQAASKASEVKKSSPAKVIAPIAKSQDEEDELPKTRKAEKRKQPEQDEEEDDLGVGVMRRARRVLKGKNIDDDEDYDVDKPDPEVGKPKEVVESKRKTQMDKYLEDMAYSKNKKKGGNSNKKPKKGKRAGSESSSDFDDFSDDDDDSDLDDLESEDDLPKKKGGAAKSAAVIPTATGARRSTRSSGPPATANNKGKSKIIKDDSESEGIQEERKSSTRVLPSLTGAPKTRRSAVPKKEDIMEVDEESSNDAEKPLTGLRIVCSGEFELVSRKKLEEIIKKFGGSLIGSVSGKTNYLIVGYKLEDGRAVTQGSKYARAQKEGCPILTEREFEELIRKKTGNEDFTLSARKQLIGNDAAKPEGIRKSMDAPIDENGFSHEMWTDLYRPLSVDDLVGNEGVVDQLYEWLKDWDDVVIRGNKKETAFRFGAKWQDQINPNAKAALLSGPPGIGKTSAARIVCRQLGYEVLETNASETRNKNSIQNVIGELSSNQSLDYFSVAGVKKISDAALDKTLTNQQGQETKKSVIIMDEVDGVGAGDRGGINALIQIIKQTRTPIICICNDRMNRKLQSLIGYCYDLKFQRPSKEAIIKRVKLICQDQGLTVDPAIIERVVEASGCDIRQVINIVQMWKNAKMESGMLSKIAKDESVMIGNFDAAHRLLDHGKNDLNNKYPSFRQKLDLFFIDYDLIPLLVQESYLNSMGDRKTLTDIEAMADAADFISMGDSASRQLRMNQDWSLLPNMGFCSSLAPALIVKGSSFYPRFPEWLGKNSSQRKSKRLIRELKKVMGHHAQASRMEIQNEYVKLILAIILRYIKRKEVQEAIGVMEDLGISNEYMKEHLMGLCMDPKTVEAFESLDSSTKAAFTREYNKQHKEQNLVGKKGKKGAAKAVKDSQEDEDDEELGDQLLDEEQVREIKLGKKLERQAEEKGKMEKTDKFEMLKLQNDKAPKGAGKKTGAKRAPAKKGAKKGKKGGKKKGDRSDDDDVGSDDSLNEFVVDDDEEIEYVKKKKKSGRK</sequence>
<dbReference type="Gene3D" id="3.40.50.300">
    <property type="entry name" value="P-loop containing nucleotide triphosphate hydrolases"/>
    <property type="match status" value="1"/>
</dbReference>
<evidence type="ECO:0000256" key="7">
    <source>
        <dbReference type="ARBA" id="ARBA00023242"/>
    </source>
</evidence>
<dbReference type="Pfam" id="PF08519">
    <property type="entry name" value="RFC1"/>
    <property type="match status" value="1"/>
</dbReference>
<dbReference type="Proteomes" id="UP000785679">
    <property type="component" value="Unassembled WGS sequence"/>
</dbReference>
<dbReference type="InterPro" id="IPR008921">
    <property type="entry name" value="DNA_pol3_clamp-load_cplx_C"/>
</dbReference>
<dbReference type="SMART" id="SM00382">
    <property type="entry name" value="AAA"/>
    <property type="match status" value="1"/>
</dbReference>
<keyword evidence="12" id="KW-1185">Reference proteome</keyword>
<dbReference type="GO" id="GO:0016887">
    <property type="term" value="F:ATP hydrolysis activity"/>
    <property type="evidence" value="ECO:0007669"/>
    <property type="project" value="InterPro"/>
</dbReference>
<dbReference type="Pfam" id="PF00533">
    <property type="entry name" value="BRCT"/>
    <property type="match status" value="1"/>
</dbReference>
<feature type="compositionally biased region" description="Acidic residues" evidence="9">
    <location>
        <begin position="1124"/>
        <end position="1138"/>
    </location>
</feature>
<keyword evidence="5 8" id="KW-0547">Nucleotide-binding</keyword>
<feature type="compositionally biased region" description="Basic and acidic residues" evidence="9">
    <location>
        <begin position="58"/>
        <end position="68"/>
    </location>
</feature>
<evidence type="ECO:0000256" key="2">
    <source>
        <dbReference type="ARBA" id="ARBA00006116"/>
    </source>
</evidence>
<feature type="domain" description="BRCT" evidence="10">
    <location>
        <begin position="396"/>
        <end position="483"/>
    </location>
</feature>
<dbReference type="PIRSF" id="PIRSF036578">
    <property type="entry name" value="RFC1"/>
    <property type="match status" value="1"/>
</dbReference>
<evidence type="ECO:0000256" key="5">
    <source>
        <dbReference type="ARBA" id="ARBA00022741"/>
    </source>
</evidence>
<evidence type="ECO:0000256" key="3">
    <source>
        <dbReference type="ARBA" id="ARBA00020401"/>
    </source>
</evidence>
<dbReference type="InterPro" id="IPR013725">
    <property type="entry name" value="DNA_replication_fac_RFC1_C"/>
</dbReference>
<dbReference type="Gene3D" id="1.10.8.60">
    <property type="match status" value="1"/>
</dbReference>
<feature type="region of interest" description="Disordered" evidence="9">
    <location>
        <begin position="1067"/>
        <end position="1138"/>
    </location>
</feature>
<comment type="similarity">
    <text evidence="2 8">Belongs to the activator 1 large subunit family.</text>
</comment>
<dbReference type="SMART" id="SM00292">
    <property type="entry name" value="BRCT"/>
    <property type="match status" value="1"/>
</dbReference>